<comment type="catalytic activity">
    <reaction evidence="6">
        <text>L-threonyl-[protein] + ATP = 3-O-(5'-adenylyl)-L-threonyl-[protein] + diphosphate</text>
        <dbReference type="Rhea" id="RHEA:54292"/>
        <dbReference type="Rhea" id="RHEA-COMP:11060"/>
        <dbReference type="Rhea" id="RHEA-COMP:13847"/>
        <dbReference type="ChEBI" id="CHEBI:30013"/>
        <dbReference type="ChEBI" id="CHEBI:30616"/>
        <dbReference type="ChEBI" id="CHEBI:33019"/>
        <dbReference type="ChEBI" id="CHEBI:138113"/>
        <dbReference type="EC" id="2.7.7.108"/>
    </reaction>
</comment>
<organism evidence="9 10">
    <name type="scientific">Candidatus Acetatifactor stercoripullorum</name>
    <dbReference type="NCBI Taxonomy" id="2838414"/>
    <lineage>
        <taxon>Bacteria</taxon>
        <taxon>Bacillati</taxon>
        <taxon>Bacillota</taxon>
        <taxon>Clostridia</taxon>
        <taxon>Lachnospirales</taxon>
        <taxon>Lachnospiraceae</taxon>
        <taxon>Acetatifactor</taxon>
    </lineage>
</organism>
<dbReference type="InterPro" id="IPR003812">
    <property type="entry name" value="Fido"/>
</dbReference>
<dbReference type="PANTHER" id="PTHR39560">
    <property type="entry name" value="PROTEIN ADENYLYLTRANSFERASE FIC-RELATED"/>
    <property type="match status" value="1"/>
</dbReference>
<evidence type="ECO:0000256" key="1">
    <source>
        <dbReference type="ARBA" id="ARBA00022679"/>
    </source>
</evidence>
<name>A0A9D1UBF7_9FIRM</name>
<dbReference type="SUPFAM" id="SSF140931">
    <property type="entry name" value="Fic-like"/>
    <property type="match status" value="1"/>
</dbReference>
<evidence type="ECO:0000256" key="4">
    <source>
        <dbReference type="ARBA" id="ARBA00022840"/>
    </source>
</evidence>
<dbReference type="Gene3D" id="1.10.3290.10">
    <property type="entry name" value="Fido-like domain"/>
    <property type="match status" value="1"/>
</dbReference>
<evidence type="ECO:0000256" key="7">
    <source>
        <dbReference type="ARBA" id="ARBA00048696"/>
    </source>
</evidence>
<dbReference type="RefSeq" id="WP_318709995.1">
    <property type="nucleotide sequence ID" value="NZ_CALWMU010000047.1"/>
</dbReference>
<comment type="catalytic activity">
    <reaction evidence="7">
        <text>L-tyrosyl-[protein] + ATP = O-(5'-adenylyl)-L-tyrosyl-[protein] + diphosphate</text>
        <dbReference type="Rhea" id="RHEA:54288"/>
        <dbReference type="Rhea" id="RHEA-COMP:10136"/>
        <dbReference type="Rhea" id="RHEA-COMP:13846"/>
        <dbReference type="ChEBI" id="CHEBI:30616"/>
        <dbReference type="ChEBI" id="CHEBI:33019"/>
        <dbReference type="ChEBI" id="CHEBI:46858"/>
        <dbReference type="ChEBI" id="CHEBI:83624"/>
        <dbReference type="EC" id="2.7.7.108"/>
    </reaction>
</comment>
<dbReference type="GO" id="GO:0051302">
    <property type="term" value="P:regulation of cell division"/>
    <property type="evidence" value="ECO:0007669"/>
    <property type="project" value="TreeGrafter"/>
</dbReference>
<dbReference type="EC" id="2.7.7.108" evidence="5"/>
<dbReference type="Pfam" id="PF02661">
    <property type="entry name" value="Fic"/>
    <property type="match status" value="1"/>
</dbReference>
<comment type="caution">
    <text evidence="9">The sequence shown here is derived from an EMBL/GenBank/DDBJ whole genome shotgun (WGS) entry which is preliminary data.</text>
</comment>
<dbReference type="Proteomes" id="UP000824265">
    <property type="component" value="Unassembled WGS sequence"/>
</dbReference>
<evidence type="ECO:0000256" key="2">
    <source>
        <dbReference type="ARBA" id="ARBA00022695"/>
    </source>
</evidence>
<evidence type="ECO:0000256" key="6">
    <source>
        <dbReference type="ARBA" id="ARBA00047939"/>
    </source>
</evidence>
<sequence length="242" mass="28455">MSGGKNCYPESDVLINKYNIRDKELLEKFEIQKVFAKLLGLDVKPTRIAYTYDVEHMVSIHKYLFGDIYEWAGTFRKENLYKSERVLSGGSAEYADYHEIENRLKKLLQQYADLDWAKTAKKGDVISDFLLELWSIHPFREGNTRTCIAFLWHYLKGKGVDFQVALLRNNPMYVRDSLVMANYDQKEYLRRIISDALQGEALESEYSMNEEQSGEQYKIAKADYEVFREKYSIKRIKGSRDM</sequence>
<gene>
    <name evidence="9" type="ORF">H9742_02945</name>
</gene>
<reference evidence="9" key="1">
    <citation type="journal article" date="2021" name="PeerJ">
        <title>Extensive microbial diversity within the chicken gut microbiome revealed by metagenomics and culture.</title>
        <authorList>
            <person name="Gilroy R."/>
            <person name="Ravi A."/>
            <person name="Getino M."/>
            <person name="Pursley I."/>
            <person name="Horton D.L."/>
            <person name="Alikhan N.F."/>
            <person name="Baker D."/>
            <person name="Gharbi K."/>
            <person name="Hall N."/>
            <person name="Watson M."/>
            <person name="Adriaenssens E.M."/>
            <person name="Foster-Nyarko E."/>
            <person name="Jarju S."/>
            <person name="Secka A."/>
            <person name="Antonio M."/>
            <person name="Oren A."/>
            <person name="Chaudhuri R.R."/>
            <person name="La Ragione R."/>
            <person name="Hildebrand F."/>
            <person name="Pallen M.J."/>
        </authorList>
    </citation>
    <scope>NUCLEOTIDE SEQUENCE</scope>
    <source>
        <strain evidence="9">CHK195-6426</strain>
    </source>
</reference>
<dbReference type="GO" id="GO:0070733">
    <property type="term" value="F:AMPylase activity"/>
    <property type="evidence" value="ECO:0007669"/>
    <property type="project" value="UniProtKB-EC"/>
</dbReference>
<dbReference type="PROSITE" id="PS51459">
    <property type="entry name" value="FIDO"/>
    <property type="match status" value="1"/>
</dbReference>
<dbReference type="PANTHER" id="PTHR39560:SF1">
    <property type="entry name" value="PROTEIN ADENYLYLTRANSFERASE FIC-RELATED"/>
    <property type="match status" value="1"/>
</dbReference>
<evidence type="ECO:0000259" key="8">
    <source>
        <dbReference type="PROSITE" id="PS51459"/>
    </source>
</evidence>
<keyword evidence="1" id="KW-0808">Transferase</keyword>
<evidence type="ECO:0000313" key="10">
    <source>
        <dbReference type="Proteomes" id="UP000824265"/>
    </source>
</evidence>
<dbReference type="InterPro" id="IPR036597">
    <property type="entry name" value="Fido-like_dom_sf"/>
</dbReference>
<evidence type="ECO:0000256" key="5">
    <source>
        <dbReference type="ARBA" id="ARBA00034531"/>
    </source>
</evidence>
<dbReference type="GO" id="GO:0005524">
    <property type="term" value="F:ATP binding"/>
    <property type="evidence" value="ECO:0007669"/>
    <property type="project" value="UniProtKB-KW"/>
</dbReference>
<dbReference type="EMBL" id="DXGH01000013">
    <property type="protein sequence ID" value="HIW80476.1"/>
    <property type="molecule type" value="Genomic_DNA"/>
</dbReference>
<proteinExistence type="predicted"/>
<evidence type="ECO:0000256" key="3">
    <source>
        <dbReference type="ARBA" id="ARBA00022741"/>
    </source>
</evidence>
<protein>
    <recommendedName>
        <fullName evidence="5">protein adenylyltransferase</fullName>
        <ecNumber evidence="5">2.7.7.108</ecNumber>
    </recommendedName>
</protein>
<dbReference type="AlphaFoldDB" id="A0A9D1UBF7"/>
<evidence type="ECO:0000313" key="9">
    <source>
        <dbReference type="EMBL" id="HIW80476.1"/>
    </source>
</evidence>
<feature type="domain" description="Fido" evidence="8">
    <location>
        <begin position="52"/>
        <end position="194"/>
    </location>
</feature>
<reference evidence="9" key="2">
    <citation type="submission" date="2021-04" db="EMBL/GenBank/DDBJ databases">
        <authorList>
            <person name="Gilroy R."/>
        </authorList>
    </citation>
    <scope>NUCLEOTIDE SEQUENCE</scope>
    <source>
        <strain evidence="9">CHK195-6426</strain>
    </source>
</reference>
<keyword evidence="4" id="KW-0067">ATP-binding</keyword>
<keyword evidence="3" id="KW-0547">Nucleotide-binding</keyword>
<accession>A0A9D1UBF7</accession>
<keyword evidence="2" id="KW-0548">Nucleotidyltransferase</keyword>